<gene>
    <name evidence="1" type="ORF">SSSM7_108</name>
</gene>
<protein>
    <submittedName>
        <fullName evidence="1">Structural protein</fullName>
    </submittedName>
</protein>
<evidence type="ECO:0000313" key="1">
    <source>
        <dbReference type="EMBL" id="ADO98174.1"/>
    </source>
</evidence>
<dbReference type="Proteomes" id="UP000006527">
    <property type="component" value="Segment"/>
</dbReference>
<sequence length="224" mass="24274">MADYLVTLNDPGSYNVGVDYEVPSKSIQYGNIIIGKTPAQDGTETTFNLNDQGSAYTPNNNQQLIVTKNGLFLDPSNDYNISGDKVVFTTPPAANDDVVIIALAAAADLTRTVNYVIDSGSLPMQPGDKGKLTIDVTGLIENIRVLSDQTGDIVLEIEKCTFADYPNFASITGGSRVQLTNSDKYFDDVLNNWTTTIGAGDILRFTVVSVNNIRRLLISLKLKL</sequence>
<keyword evidence="2" id="KW-1185">Reference proteome</keyword>
<accession>E3SL26</accession>
<dbReference type="RefSeq" id="YP_004324161.1">
    <property type="nucleotide sequence ID" value="NC_015287.1"/>
</dbReference>
<name>E3SL26_9CAUD</name>
<reference evidence="1 2" key="1">
    <citation type="journal article" date="2010" name="Environ. Microbiol.">
        <title>Genomic analysis of oceanic cyanobacterial myoviruses compared with T4-like myoviruses from diverse hosts and environments.</title>
        <authorList>
            <person name="Sullivan M.B."/>
            <person name="Huang K.H."/>
            <person name="Ignacio-Espinoza J.C."/>
            <person name="Berlin A.M."/>
            <person name="Kelly L."/>
            <person name="Weigele P.R."/>
            <person name="DeFrancesco A.S."/>
            <person name="Kern S.E."/>
            <person name="Thompson L.R."/>
            <person name="Young S."/>
            <person name="Yandava C."/>
            <person name="Fu R."/>
            <person name="Krastins B."/>
            <person name="Chase M."/>
            <person name="Sarracino D."/>
            <person name="Osburne M.S."/>
            <person name="Henn M.R."/>
            <person name="Chisholm S.W."/>
        </authorList>
    </citation>
    <scope>NUCLEOTIDE SEQUENCE [LARGE SCALE GENOMIC DNA]</scope>
    <source>
        <strain evidence="1">8109-3</strain>
    </source>
</reference>
<evidence type="ECO:0000313" key="2">
    <source>
        <dbReference type="Proteomes" id="UP000006527"/>
    </source>
</evidence>
<dbReference type="EMBL" id="GU071098">
    <property type="protein sequence ID" value="ADO98174.1"/>
    <property type="molecule type" value="Genomic_DNA"/>
</dbReference>
<proteinExistence type="predicted"/>
<organism evidence="1 2">
    <name type="scientific">Synechococcus phage S-SSM7</name>
    <dbReference type="NCBI Taxonomy" id="445686"/>
    <lineage>
        <taxon>Viruses</taxon>
        <taxon>Duplodnaviria</taxon>
        <taxon>Heunggongvirae</taxon>
        <taxon>Uroviricota</taxon>
        <taxon>Caudoviricetes</taxon>
        <taxon>Pantevenvirales</taxon>
        <taxon>Kyanoviridae</taxon>
        <taxon>Lipsvirus</taxon>
        <taxon>Lipsvirus ssm7</taxon>
    </lineage>
</organism>
<dbReference type="KEGG" id="vg:10328677"/>
<dbReference type="OrthoDB" id="19851at10239"/>
<dbReference type="GeneID" id="10328677"/>